<feature type="transmembrane region" description="Helical" evidence="8">
    <location>
        <begin position="42"/>
        <end position="60"/>
    </location>
</feature>
<evidence type="ECO:0000313" key="10">
    <source>
        <dbReference type="Proteomes" id="UP000611521"/>
    </source>
</evidence>
<keyword evidence="7 8" id="KW-0472">Membrane</keyword>
<feature type="transmembrane region" description="Helical" evidence="8">
    <location>
        <begin position="249"/>
        <end position="273"/>
    </location>
</feature>
<comment type="similarity">
    <text evidence="2">Belongs to the autoinducer-2 exporter (AI-2E) (TC 2.A.86) family.</text>
</comment>
<evidence type="ECO:0000256" key="3">
    <source>
        <dbReference type="ARBA" id="ARBA00022448"/>
    </source>
</evidence>
<organism evidence="9 10">
    <name type="scientific">Microbacterium commune</name>
    <dbReference type="NCBI Taxonomy" id="2762219"/>
    <lineage>
        <taxon>Bacteria</taxon>
        <taxon>Bacillati</taxon>
        <taxon>Actinomycetota</taxon>
        <taxon>Actinomycetes</taxon>
        <taxon>Micrococcales</taxon>
        <taxon>Microbacteriaceae</taxon>
        <taxon>Microbacterium</taxon>
    </lineage>
</organism>
<feature type="transmembrane region" description="Helical" evidence="8">
    <location>
        <begin position="66"/>
        <end position="84"/>
    </location>
</feature>
<evidence type="ECO:0000256" key="2">
    <source>
        <dbReference type="ARBA" id="ARBA00009773"/>
    </source>
</evidence>
<feature type="transmembrane region" description="Helical" evidence="8">
    <location>
        <begin position="96"/>
        <end position="117"/>
    </location>
</feature>
<evidence type="ECO:0000313" key="9">
    <source>
        <dbReference type="EMBL" id="MBD8011121.1"/>
    </source>
</evidence>
<evidence type="ECO:0000256" key="4">
    <source>
        <dbReference type="ARBA" id="ARBA00022475"/>
    </source>
</evidence>
<accession>A0ABR8W387</accession>
<keyword evidence="5 8" id="KW-0812">Transmembrane</keyword>
<name>A0ABR8W387_9MICO</name>
<feature type="transmembrane region" description="Helical" evidence="8">
    <location>
        <begin position="183"/>
        <end position="208"/>
    </location>
</feature>
<dbReference type="RefSeq" id="WP_191711936.1">
    <property type="nucleotide sequence ID" value="NZ_JACSPX010000001.1"/>
</dbReference>
<comment type="caution">
    <text evidence="9">The sequence shown here is derived from an EMBL/GenBank/DDBJ whole genome shotgun (WGS) entry which is preliminary data.</text>
</comment>
<comment type="subcellular location">
    <subcellularLocation>
        <location evidence="1">Cell membrane</location>
        <topology evidence="1">Multi-pass membrane protein</topology>
    </subcellularLocation>
</comment>
<protein>
    <submittedName>
        <fullName evidence="9">AI-2E family transporter</fullName>
    </submittedName>
</protein>
<feature type="transmembrane region" description="Helical" evidence="8">
    <location>
        <begin position="324"/>
        <end position="346"/>
    </location>
</feature>
<evidence type="ECO:0000256" key="7">
    <source>
        <dbReference type="ARBA" id="ARBA00023136"/>
    </source>
</evidence>
<dbReference type="EMBL" id="JACSPX010000001">
    <property type="protein sequence ID" value="MBD8011121.1"/>
    <property type="molecule type" value="Genomic_DNA"/>
</dbReference>
<dbReference type="PANTHER" id="PTHR21716:SF53">
    <property type="entry name" value="PERMEASE PERM-RELATED"/>
    <property type="match status" value="1"/>
</dbReference>
<keyword evidence="6 8" id="KW-1133">Transmembrane helix</keyword>
<evidence type="ECO:0000256" key="1">
    <source>
        <dbReference type="ARBA" id="ARBA00004651"/>
    </source>
</evidence>
<feature type="transmembrane region" description="Helical" evidence="8">
    <location>
        <begin position="279"/>
        <end position="312"/>
    </location>
</feature>
<gene>
    <name evidence="9" type="ORF">H9633_02260</name>
</gene>
<dbReference type="PANTHER" id="PTHR21716">
    <property type="entry name" value="TRANSMEMBRANE PROTEIN"/>
    <property type="match status" value="1"/>
</dbReference>
<dbReference type="Pfam" id="PF01594">
    <property type="entry name" value="AI-2E_transport"/>
    <property type="match status" value="1"/>
</dbReference>
<evidence type="ECO:0000256" key="5">
    <source>
        <dbReference type="ARBA" id="ARBA00022692"/>
    </source>
</evidence>
<proteinExistence type="inferred from homology"/>
<keyword evidence="3" id="KW-0813">Transport</keyword>
<sequence length="399" mass="42678">MSDDPRPRFRNPFRYQPPVLDRTVTTTADDAVPAPLRVTAAYAWRLLVIAGLIALFIWLVMLLKLLVIPLLVGILITALLWPAFQLMLRARFPRWLAIAVTVLGALGVVTGLFWLVIWQVRTQLPDVQAKTTDAIQQVRTFLLDGPLHLTEAQIDGYIQQGMGLLNEQADLLLNGALAVTGTAAHIVTGALLSLFILICLLADGAGIWRWTLKLFPRMARPAADAAARNGWATVVDYARTQMFVAAIDAVGIGVGAALLGVPMPIPVAVLVFLGSFVPIVGAVVTGAVAVFLALVYNGPVIGMLMLGVVLLVQQLEGHILQPILMGSAVKVHPLAVVLVVAGGAMIAGIPGALFAVPLAAFVNVAAVTIGSGAWRTGREPAPEDLIWSTVPRERQRRNR</sequence>
<keyword evidence="4" id="KW-1003">Cell membrane</keyword>
<keyword evidence="10" id="KW-1185">Reference proteome</keyword>
<dbReference type="InterPro" id="IPR002549">
    <property type="entry name" value="AI-2E-like"/>
</dbReference>
<evidence type="ECO:0000256" key="8">
    <source>
        <dbReference type="SAM" id="Phobius"/>
    </source>
</evidence>
<reference evidence="9 10" key="1">
    <citation type="submission" date="2020-08" db="EMBL/GenBank/DDBJ databases">
        <title>A Genomic Blueprint of the Chicken Gut Microbiome.</title>
        <authorList>
            <person name="Gilroy R."/>
            <person name="Ravi A."/>
            <person name="Getino M."/>
            <person name="Pursley I."/>
            <person name="Horton D.L."/>
            <person name="Alikhan N.-F."/>
            <person name="Baker D."/>
            <person name="Gharbi K."/>
            <person name="Hall N."/>
            <person name="Watson M."/>
            <person name="Adriaenssens E.M."/>
            <person name="Foster-Nyarko E."/>
            <person name="Jarju S."/>
            <person name="Secka A."/>
            <person name="Antonio M."/>
            <person name="Oren A."/>
            <person name="Chaudhuri R."/>
            <person name="La Ragione R.M."/>
            <person name="Hildebrand F."/>
            <person name="Pallen M.J."/>
        </authorList>
    </citation>
    <scope>NUCLEOTIDE SEQUENCE [LARGE SCALE GENOMIC DNA]</scope>
    <source>
        <strain evidence="9 10">Re1</strain>
    </source>
</reference>
<evidence type="ECO:0000256" key="6">
    <source>
        <dbReference type="ARBA" id="ARBA00022989"/>
    </source>
</evidence>
<dbReference type="Proteomes" id="UP000611521">
    <property type="component" value="Unassembled WGS sequence"/>
</dbReference>